<dbReference type="AlphaFoldDB" id="A0A6S7B1F9"/>
<dbReference type="Proteomes" id="UP000494115">
    <property type="component" value="Unassembled WGS sequence"/>
</dbReference>
<accession>A0A6S7B1F9</accession>
<evidence type="ECO:0000313" key="1">
    <source>
        <dbReference type="EMBL" id="CAB3784680.1"/>
    </source>
</evidence>
<protein>
    <submittedName>
        <fullName evidence="1">Uncharacterized protein</fullName>
    </submittedName>
</protein>
<keyword evidence="2" id="KW-1185">Reference proteome</keyword>
<organism evidence="1 2">
    <name type="scientific">Pararobbsia alpina</name>
    <dbReference type="NCBI Taxonomy" id="621374"/>
    <lineage>
        <taxon>Bacteria</taxon>
        <taxon>Pseudomonadati</taxon>
        <taxon>Pseudomonadota</taxon>
        <taxon>Betaproteobacteria</taxon>
        <taxon>Burkholderiales</taxon>
        <taxon>Burkholderiaceae</taxon>
        <taxon>Pararobbsia</taxon>
    </lineage>
</organism>
<proteinExistence type="predicted"/>
<evidence type="ECO:0000313" key="2">
    <source>
        <dbReference type="Proteomes" id="UP000494115"/>
    </source>
</evidence>
<dbReference type="RefSeq" id="WP_175104452.1">
    <property type="nucleotide sequence ID" value="NZ_CADIKM010000006.1"/>
</dbReference>
<reference evidence="1 2" key="1">
    <citation type="submission" date="2020-04" db="EMBL/GenBank/DDBJ databases">
        <authorList>
            <person name="De Canck E."/>
        </authorList>
    </citation>
    <scope>NUCLEOTIDE SEQUENCE [LARGE SCALE GENOMIC DNA]</scope>
    <source>
        <strain evidence="1 2">LMG 28138</strain>
    </source>
</reference>
<name>A0A6S7B1F9_9BURK</name>
<dbReference type="EMBL" id="CADIKM010000006">
    <property type="protein sequence ID" value="CAB3784680.1"/>
    <property type="molecule type" value="Genomic_DNA"/>
</dbReference>
<sequence length="78" mass="9124">MKIDVDEAIATIQEWRALNKPELADMQFVRNGEPVVIDPEIVEEFRFIGLNNTDFIRSHFMGEEFYTTLTFEKGKRDA</sequence>
<gene>
    <name evidence="1" type="ORF">LMG28138_01857</name>
</gene>